<evidence type="ECO:0000256" key="1">
    <source>
        <dbReference type="ARBA" id="ARBA00022987"/>
    </source>
</evidence>
<dbReference type="PANTHER" id="PTHR36852">
    <property type="entry name" value="PROTEIN GVPL 2"/>
    <property type="match status" value="1"/>
</dbReference>
<name>A0A7X2LYT0_9BACI</name>
<dbReference type="GO" id="GO:0031412">
    <property type="term" value="P:gas vesicle organization"/>
    <property type="evidence" value="ECO:0007669"/>
    <property type="project" value="InterPro"/>
</dbReference>
<protein>
    <submittedName>
        <fullName evidence="4">Gas vesicle protein GvpL</fullName>
    </submittedName>
</protein>
<proteinExistence type="inferred from homology"/>
<organism evidence="4 5">
    <name type="scientific">Metabacillus lacus</name>
    <dbReference type="NCBI Taxonomy" id="1983721"/>
    <lineage>
        <taxon>Bacteria</taxon>
        <taxon>Bacillati</taxon>
        <taxon>Bacillota</taxon>
        <taxon>Bacilli</taxon>
        <taxon>Bacillales</taxon>
        <taxon>Bacillaceae</taxon>
        <taxon>Metabacillus</taxon>
    </lineage>
</organism>
<dbReference type="InterPro" id="IPR009430">
    <property type="entry name" value="GvpL/GvpF"/>
</dbReference>
<comment type="caution">
    <text evidence="4">The sequence shown here is derived from an EMBL/GenBank/DDBJ whole genome shotgun (WGS) entry which is preliminary data.</text>
</comment>
<evidence type="ECO:0000313" key="4">
    <source>
        <dbReference type="EMBL" id="MRX71227.1"/>
    </source>
</evidence>
<comment type="subcellular location">
    <subcellularLocation>
        <location evidence="2">Gas vesicle</location>
    </subcellularLocation>
</comment>
<keyword evidence="5" id="KW-1185">Reference proteome</keyword>
<accession>A0A7X2LYT0</accession>
<reference evidence="4 5" key="1">
    <citation type="submission" date="2019-11" db="EMBL/GenBank/DDBJ databases">
        <title>Bacillus lacus genome.</title>
        <authorList>
            <person name="Allen C.J."/>
            <person name="Newman J.D."/>
        </authorList>
    </citation>
    <scope>NUCLEOTIDE SEQUENCE [LARGE SCALE GENOMIC DNA]</scope>
    <source>
        <strain evidence="4 5">KCTC 33946</strain>
    </source>
</reference>
<keyword evidence="1" id="KW-0304">Gas vesicle</keyword>
<sequence length="269" mass="31142">MNGLVYLYGLVPSKEAEEHALPQGLKGFDENSNILGHQIGELTAIVCELNPEEYSEDIIKDKTSNDMEWLQEKAFHHHETVLNLAKHYTVIPLKFCTIYKNVESLETTVAANQVKMIDTLDFITGNEEWNVKIYSDDKLLKEQVSLHNPTIEAKREEIGQLPKGKQFFEKKKLDKLVENELENEKNAVCEKVHDQLKEFTIKGNVKRTWSNDVTGKKEQMTWNGVYLISKPEVETFLKRVQQYEKDMKEAGWQFEVSGPWPAYHFSSFS</sequence>
<evidence type="ECO:0000313" key="5">
    <source>
        <dbReference type="Proteomes" id="UP000448867"/>
    </source>
</evidence>
<dbReference type="AlphaFoldDB" id="A0A7X2LYT0"/>
<evidence type="ECO:0000256" key="2">
    <source>
        <dbReference type="ARBA" id="ARBA00035108"/>
    </source>
</evidence>
<evidence type="ECO:0000256" key="3">
    <source>
        <dbReference type="ARBA" id="ARBA00035643"/>
    </source>
</evidence>
<comment type="similarity">
    <text evidence="3">Belongs to the gas vesicle GvpF/GvpL family.</text>
</comment>
<dbReference type="Pfam" id="PF06386">
    <property type="entry name" value="GvpL_GvpF"/>
    <property type="match status" value="1"/>
</dbReference>
<dbReference type="PANTHER" id="PTHR36852:SF1">
    <property type="entry name" value="PROTEIN GVPL 2"/>
    <property type="match status" value="1"/>
</dbReference>
<dbReference type="Proteomes" id="UP000448867">
    <property type="component" value="Unassembled WGS sequence"/>
</dbReference>
<gene>
    <name evidence="4" type="ORF">GJU40_03450</name>
</gene>
<dbReference type="GO" id="GO:0031411">
    <property type="term" value="C:gas vesicle"/>
    <property type="evidence" value="ECO:0007669"/>
    <property type="project" value="UniProtKB-SubCell"/>
</dbReference>
<dbReference type="RefSeq" id="WP_154306359.1">
    <property type="nucleotide sequence ID" value="NZ_WKKI01000003.1"/>
</dbReference>
<dbReference type="EMBL" id="WKKI01000003">
    <property type="protein sequence ID" value="MRX71227.1"/>
    <property type="molecule type" value="Genomic_DNA"/>
</dbReference>
<dbReference type="OrthoDB" id="146444at2"/>